<dbReference type="InParanoid" id="L0AC76"/>
<dbReference type="Gene3D" id="1.10.620.20">
    <property type="entry name" value="Ribonucleotide Reductase, subunit A"/>
    <property type="match status" value="1"/>
</dbReference>
<evidence type="ECO:0000313" key="3">
    <source>
        <dbReference type="Proteomes" id="UP000010469"/>
    </source>
</evidence>
<organism evidence="2 3">
    <name type="scientific">Caldisphaera lagunensis (strain DSM 15908 / JCM 11604 / ANMR 0165 / IC-154)</name>
    <dbReference type="NCBI Taxonomy" id="1056495"/>
    <lineage>
        <taxon>Archaea</taxon>
        <taxon>Thermoproteota</taxon>
        <taxon>Thermoprotei</taxon>
        <taxon>Acidilobales</taxon>
        <taxon>Caldisphaeraceae</taxon>
        <taxon>Caldisphaera</taxon>
    </lineage>
</organism>
<evidence type="ECO:0000313" key="2">
    <source>
        <dbReference type="EMBL" id="AFZ70635.1"/>
    </source>
</evidence>
<protein>
    <recommendedName>
        <fullName evidence="1">TRASH domain-containing protein</fullName>
    </recommendedName>
</protein>
<gene>
    <name evidence="2" type="ordered locus">Calag_0895</name>
</gene>
<dbReference type="STRING" id="1056495.Calag_0895"/>
<dbReference type="EMBL" id="CP003378">
    <property type="protein sequence ID" value="AFZ70635.1"/>
    <property type="molecule type" value="Genomic_DNA"/>
</dbReference>
<dbReference type="SMART" id="SM00746">
    <property type="entry name" value="TRASH"/>
    <property type="match status" value="1"/>
</dbReference>
<dbReference type="InterPro" id="IPR007029">
    <property type="entry name" value="YHS_dom"/>
</dbReference>
<name>L0AC76_CALLD</name>
<accession>L0AC76</accession>
<feature type="domain" description="TRASH" evidence="1">
    <location>
        <begin position="23"/>
        <end position="60"/>
    </location>
</feature>
<dbReference type="HOGENOM" id="CLU_185152_1_0_2"/>
<sequence>MKKYIEKPLNKFSNYILVIQLIDPVCGMEVDKSSKYKTLYKGQVYYFCSENCLNSFKKDPEKYLKEGPKGMPH</sequence>
<dbReference type="eggNOG" id="arCOG04507">
    <property type="taxonomic scope" value="Archaea"/>
</dbReference>
<proteinExistence type="predicted"/>
<evidence type="ECO:0000259" key="1">
    <source>
        <dbReference type="SMART" id="SM00746"/>
    </source>
</evidence>
<dbReference type="SUPFAM" id="SSF47240">
    <property type="entry name" value="Ferritin-like"/>
    <property type="match status" value="1"/>
</dbReference>
<dbReference type="AlphaFoldDB" id="L0AC76"/>
<dbReference type="InterPro" id="IPR011017">
    <property type="entry name" value="TRASH_dom"/>
</dbReference>
<dbReference type="Pfam" id="PF04945">
    <property type="entry name" value="YHS"/>
    <property type="match status" value="1"/>
</dbReference>
<dbReference type="InterPro" id="IPR012348">
    <property type="entry name" value="RNR-like"/>
</dbReference>
<dbReference type="Proteomes" id="UP000010469">
    <property type="component" value="Chromosome"/>
</dbReference>
<keyword evidence="3" id="KW-1185">Reference proteome</keyword>
<dbReference type="KEGG" id="clg:Calag_0895"/>
<dbReference type="InterPro" id="IPR009078">
    <property type="entry name" value="Ferritin-like_SF"/>
</dbReference>
<reference evidence="3" key="1">
    <citation type="submission" date="2012-03" db="EMBL/GenBank/DDBJ databases">
        <title>Complete genome of Caldisphaera lagunensis DSM 15908.</title>
        <authorList>
            <person name="Lucas S."/>
            <person name="Copeland A."/>
            <person name="Lapidus A."/>
            <person name="Glavina del Rio T."/>
            <person name="Dalin E."/>
            <person name="Tice H."/>
            <person name="Bruce D."/>
            <person name="Goodwin L."/>
            <person name="Pitluck S."/>
            <person name="Peters L."/>
            <person name="Mikhailova N."/>
            <person name="Teshima H."/>
            <person name="Kyrpides N."/>
            <person name="Mavromatis K."/>
            <person name="Ivanova N."/>
            <person name="Brettin T."/>
            <person name="Detter J.C."/>
            <person name="Han C."/>
            <person name="Larimer F."/>
            <person name="Land M."/>
            <person name="Hauser L."/>
            <person name="Markowitz V."/>
            <person name="Cheng J.-F."/>
            <person name="Hugenholtz P."/>
            <person name="Woyke T."/>
            <person name="Wu D."/>
            <person name="Spring S."/>
            <person name="Schroeder M."/>
            <person name="Brambilla E."/>
            <person name="Klenk H.-P."/>
            <person name="Eisen J.A."/>
        </authorList>
    </citation>
    <scope>NUCLEOTIDE SEQUENCE [LARGE SCALE GENOMIC DNA]</scope>
    <source>
        <strain evidence="3">DSM 15908 / JCM 11604 / IC-154</strain>
    </source>
</reference>
<dbReference type="GO" id="GO:0016491">
    <property type="term" value="F:oxidoreductase activity"/>
    <property type="evidence" value="ECO:0007669"/>
    <property type="project" value="InterPro"/>
</dbReference>